<comment type="caution">
    <text evidence="3">The sequence shown here is derived from an EMBL/GenBank/DDBJ whole genome shotgun (WGS) entry which is preliminary data.</text>
</comment>
<dbReference type="EMBL" id="RKHG01000001">
    <property type="protein sequence ID" value="ROR53188.1"/>
    <property type="molecule type" value="Genomic_DNA"/>
</dbReference>
<gene>
    <name evidence="3" type="ORF">EDD41_0317</name>
</gene>
<feature type="region of interest" description="Disordered" evidence="1">
    <location>
        <begin position="310"/>
        <end position="329"/>
    </location>
</feature>
<dbReference type="PANTHER" id="PTHR43685:SF2">
    <property type="entry name" value="GLYCOSYLTRANSFERASE 2-LIKE DOMAIN-CONTAINING PROTEIN"/>
    <property type="match status" value="1"/>
</dbReference>
<accession>A0A3N1ZR74</accession>
<evidence type="ECO:0000313" key="4">
    <source>
        <dbReference type="Proteomes" id="UP000275749"/>
    </source>
</evidence>
<dbReference type="Gene3D" id="3.90.550.10">
    <property type="entry name" value="Spore Coat Polysaccharide Biosynthesis Protein SpsA, Chain A"/>
    <property type="match status" value="1"/>
</dbReference>
<dbReference type="AlphaFoldDB" id="A0A3N1ZR74"/>
<dbReference type="CDD" id="cd00761">
    <property type="entry name" value="Glyco_tranf_GTA_type"/>
    <property type="match status" value="1"/>
</dbReference>
<evidence type="ECO:0000256" key="1">
    <source>
        <dbReference type="SAM" id="MobiDB-lite"/>
    </source>
</evidence>
<dbReference type="PANTHER" id="PTHR43685">
    <property type="entry name" value="GLYCOSYLTRANSFERASE"/>
    <property type="match status" value="1"/>
</dbReference>
<dbReference type="Proteomes" id="UP000275749">
    <property type="component" value="Unassembled WGS sequence"/>
</dbReference>
<dbReference type="InterPro" id="IPR029044">
    <property type="entry name" value="Nucleotide-diphossugar_trans"/>
</dbReference>
<dbReference type="SUPFAM" id="SSF53448">
    <property type="entry name" value="Nucleotide-diphospho-sugar transferases"/>
    <property type="match status" value="1"/>
</dbReference>
<dbReference type="InterPro" id="IPR050834">
    <property type="entry name" value="Glycosyltransf_2"/>
</dbReference>
<keyword evidence="3" id="KW-0808">Transferase</keyword>
<organism evidence="3 4">
    <name type="scientific">Luteococcus japonicus</name>
    <dbReference type="NCBI Taxonomy" id="33984"/>
    <lineage>
        <taxon>Bacteria</taxon>
        <taxon>Bacillati</taxon>
        <taxon>Actinomycetota</taxon>
        <taxon>Actinomycetes</taxon>
        <taxon>Propionibacteriales</taxon>
        <taxon>Propionibacteriaceae</taxon>
        <taxon>Luteococcus</taxon>
    </lineage>
</organism>
<dbReference type="Pfam" id="PF00535">
    <property type="entry name" value="Glycos_transf_2"/>
    <property type="match status" value="1"/>
</dbReference>
<evidence type="ECO:0000259" key="2">
    <source>
        <dbReference type="Pfam" id="PF00535"/>
    </source>
</evidence>
<dbReference type="InterPro" id="IPR001173">
    <property type="entry name" value="Glyco_trans_2-like"/>
</dbReference>
<proteinExistence type="predicted"/>
<dbReference type="GO" id="GO:0016740">
    <property type="term" value="F:transferase activity"/>
    <property type="evidence" value="ECO:0007669"/>
    <property type="project" value="UniProtKB-KW"/>
</dbReference>
<feature type="domain" description="Glycosyltransferase 2-like" evidence="2">
    <location>
        <begin position="5"/>
        <end position="112"/>
    </location>
</feature>
<evidence type="ECO:0000313" key="3">
    <source>
        <dbReference type="EMBL" id="ROR53188.1"/>
    </source>
</evidence>
<reference evidence="3 4" key="1">
    <citation type="submission" date="2018-11" db="EMBL/GenBank/DDBJ databases">
        <title>Sequencing the genomes of 1000 actinobacteria strains.</title>
        <authorList>
            <person name="Klenk H.-P."/>
        </authorList>
    </citation>
    <scope>NUCLEOTIDE SEQUENCE [LARGE SCALE GENOMIC DNA]</scope>
    <source>
        <strain evidence="3 4">DSM 10546</strain>
    </source>
</reference>
<name>A0A3N1ZR74_9ACTN</name>
<sequence>MAAVTVVMPTYLRQEYLPRAIESLLAQEFKDFTALICDNANSETTRRYVESLHDDRLVYIPREKNLGLVRNSLNGFEAAQTEFVTKLDDDDEFEPTYLKRCVEALRAHPEASFAFTDMRWIGPKGEPLDAVQQQQDESHGFAQLHEGIYRPLNTLLVHGVVALNATVLRTSAVDWAALREDTETAFDLHILLEAARGGAGAWHVAERLVRYRVHPTTDSATNYARQLRGRLVALEDALPDAAAFDRPALHAALQQTAMTLARVELVKGHPGASRAALRPVLRDGVNPAIVRLAVLGALPARVSQGLMERREAQWQKRHGMGPVDPPRPS</sequence>
<protein>
    <submittedName>
        <fullName evidence="3">Glycosyltransferase involved in cell wall biosynthesis</fullName>
    </submittedName>
</protein>
<dbReference type="RefSeq" id="WP_123574731.1">
    <property type="nucleotide sequence ID" value="NZ_RKHG01000001.1"/>
</dbReference>